<dbReference type="Pfam" id="PF21032">
    <property type="entry name" value="PROPPIN"/>
    <property type="match status" value="1"/>
</dbReference>
<feature type="compositionally biased region" description="Basic and acidic residues" evidence="4">
    <location>
        <begin position="481"/>
        <end position="507"/>
    </location>
</feature>
<evidence type="ECO:0000256" key="3">
    <source>
        <dbReference type="ARBA" id="ARBA00025740"/>
    </source>
</evidence>
<comment type="caution">
    <text evidence="5">The sequence shown here is derived from an EMBL/GenBank/DDBJ whole genome shotgun (WGS) entry which is preliminary data.</text>
</comment>
<evidence type="ECO:0000256" key="2">
    <source>
        <dbReference type="ARBA" id="ARBA00022737"/>
    </source>
</evidence>
<feature type="compositionally biased region" description="Gly residues" evidence="4">
    <location>
        <begin position="469"/>
        <end position="480"/>
    </location>
</feature>
<dbReference type="AlphaFoldDB" id="A0A5N5QSD9"/>
<dbReference type="InterPro" id="IPR015943">
    <property type="entry name" value="WD40/YVTN_repeat-like_dom_sf"/>
</dbReference>
<proteinExistence type="inferred from homology"/>
<keyword evidence="1" id="KW-0853">WD repeat</keyword>
<evidence type="ECO:0000313" key="5">
    <source>
        <dbReference type="EMBL" id="KAB5594650.1"/>
    </source>
</evidence>
<dbReference type="PANTHER" id="PTHR11227">
    <property type="entry name" value="WD-REPEAT PROTEIN INTERACTING WITH PHOSPHOINOSIDES WIPI -RELATED"/>
    <property type="match status" value="1"/>
</dbReference>
<organism evidence="5 6">
    <name type="scientific">Ceratobasidium theobromae</name>
    <dbReference type="NCBI Taxonomy" id="1582974"/>
    <lineage>
        <taxon>Eukaryota</taxon>
        <taxon>Fungi</taxon>
        <taxon>Dikarya</taxon>
        <taxon>Basidiomycota</taxon>
        <taxon>Agaricomycotina</taxon>
        <taxon>Agaricomycetes</taxon>
        <taxon>Cantharellales</taxon>
        <taxon>Ceratobasidiaceae</taxon>
        <taxon>Ceratobasidium</taxon>
    </lineage>
</organism>
<dbReference type="EMBL" id="SSOP01000018">
    <property type="protein sequence ID" value="KAB5594650.1"/>
    <property type="molecule type" value="Genomic_DNA"/>
</dbReference>
<comment type="similarity">
    <text evidence="3">Belongs to the WD repeat PROPPIN family.</text>
</comment>
<name>A0A5N5QSD9_9AGAM</name>
<keyword evidence="6" id="KW-1185">Reference proteome</keyword>
<feature type="compositionally biased region" description="Polar residues" evidence="4">
    <location>
        <begin position="395"/>
        <end position="404"/>
    </location>
</feature>
<feature type="compositionally biased region" description="Pro residues" evidence="4">
    <location>
        <begin position="378"/>
        <end position="387"/>
    </location>
</feature>
<dbReference type="Gene3D" id="2.130.10.10">
    <property type="entry name" value="YVTN repeat-like/Quinoprotein amine dehydrogenase"/>
    <property type="match status" value="1"/>
</dbReference>
<protein>
    <submittedName>
        <fullName evidence="5">SVP1-like protein</fullName>
    </submittedName>
</protein>
<reference evidence="5 6" key="1">
    <citation type="journal article" date="2019" name="Fungal Biol. Biotechnol.">
        <title>Draft genome sequence of fastidious pathogen Ceratobasidium theobromae, which causes vascular-streak dieback in Theobroma cacao.</title>
        <authorList>
            <person name="Ali S.S."/>
            <person name="Asman A."/>
            <person name="Shao J."/>
            <person name="Firmansyah A.P."/>
            <person name="Susilo A.W."/>
            <person name="Rosmana A."/>
            <person name="McMahon P."/>
            <person name="Junaid M."/>
            <person name="Guest D."/>
            <person name="Kheng T.Y."/>
            <person name="Meinhardt L.W."/>
            <person name="Bailey B.A."/>
        </authorList>
    </citation>
    <scope>NUCLEOTIDE SEQUENCE [LARGE SCALE GENOMIC DNA]</scope>
    <source>
        <strain evidence="5 6">CT2</strain>
    </source>
</reference>
<evidence type="ECO:0000313" key="6">
    <source>
        <dbReference type="Proteomes" id="UP000383932"/>
    </source>
</evidence>
<gene>
    <name evidence="5" type="ORF">CTheo_1972</name>
</gene>
<sequence length="526" mass="57245">MNLARHSITATAPTHILDARFEPNSRIFTTCTPDGFAVYKTWPLKLLRKRDVPPDAGTLAFVQPMHASSLLFLVGGGRAPLYPANKVILWDAAAQREVAELEFKERVRGLASRRNWLVVALKRRVVAFEVGPRVVRRGEWETTENERGLVAIATAPDSTMLAIPGRQPGHVQLIPLPPCPHPPPPNPPPNTIPTPKIDSAALGPDIPLPPTKNPVAIIVAHESKLAAIALTASGRLLATASQRGTLVRVWDTRTGAKVRELRRGTDRADIYGVAFRGDEREVCVWSDKGTVHVFKLARQGEGEGARNRQSKLSSLSPYMRLPKIFVSEWSYAQYRLPAQAPSSNLAALSAQVIDPTAERVEEERCTVAWIEVPIDTIPPAPLSTPSPKPDKTKSTSHSLKSVANPNGPAMEYQLVALTYSGGWYRLSLPPVAGTVIQSENRPTTPSGGRATGSVLSSSPKDASVLFGLAGRGKGGEGTGKGVDKSKEKEGKTKGKEEPEVKEVKEKQSRQCVLEEFRRFGRWDGWG</sequence>
<feature type="compositionally biased region" description="Polar residues" evidence="4">
    <location>
        <begin position="436"/>
        <end position="446"/>
    </location>
</feature>
<dbReference type="InterPro" id="IPR001680">
    <property type="entry name" value="WD40_rpt"/>
</dbReference>
<feature type="region of interest" description="Disordered" evidence="4">
    <location>
        <begin position="378"/>
        <end position="404"/>
    </location>
</feature>
<dbReference type="Proteomes" id="UP000383932">
    <property type="component" value="Unassembled WGS sequence"/>
</dbReference>
<dbReference type="GO" id="GO:0005737">
    <property type="term" value="C:cytoplasm"/>
    <property type="evidence" value="ECO:0007669"/>
    <property type="project" value="UniProtKB-ARBA"/>
</dbReference>
<feature type="region of interest" description="Disordered" evidence="4">
    <location>
        <begin position="436"/>
        <end position="507"/>
    </location>
</feature>
<dbReference type="SMART" id="SM00320">
    <property type="entry name" value="WD40"/>
    <property type="match status" value="3"/>
</dbReference>
<dbReference type="OrthoDB" id="1667587at2759"/>
<evidence type="ECO:0000256" key="1">
    <source>
        <dbReference type="ARBA" id="ARBA00022574"/>
    </source>
</evidence>
<accession>A0A5N5QSD9</accession>
<dbReference type="InterPro" id="IPR036322">
    <property type="entry name" value="WD40_repeat_dom_sf"/>
</dbReference>
<dbReference type="SUPFAM" id="SSF50978">
    <property type="entry name" value="WD40 repeat-like"/>
    <property type="match status" value="1"/>
</dbReference>
<dbReference type="InterPro" id="IPR048720">
    <property type="entry name" value="PROPPIN"/>
</dbReference>
<keyword evidence="2" id="KW-0677">Repeat</keyword>
<evidence type="ECO:0000256" key="4">
    <source>
        <dbReference type="SAM" id="MobiDB-lite"/>
    </source>
</evidence>